<dbReference type="AlphaFoldDB" id="A0AAV2RMY0"/>
<comment type="caution">
    <text evidence="2">The sequence shown here is derived from an EMBL/GenBank/DDBJ whole genome shotgun (WGS) entry which is preliminary data.</text>
</comment>
<evidence type="ECO:0000313" key="2">
    <source>
        <dbReference type="EMBL" id="CAL4130376.1"/>
    </source>
</evidence>
<organism evidence="2 3">
    <name type="scientific">Meganyctiphanes norvegica</name>
    <name type="common">Northern krill</name>
    <name type="synonym">Thysanopoda norvegica</name>
    <dbReference type="NCBI Taxonomy" id="48144"/>
    <lineage>
        <taxon>Eukaryota</taxon>
        <taxon>Metazoa</taxon>
        <taxon>Ecdysozoa</taxon>
        <taxon>Arthropoda</taxon>
        <taxon>Crustacea</taxon>
        <taxon>Multicrustacea</taxon>
        <taxon>Malacostraca</taxon>
        <taxon>Eumalacostraca</taxon>
        <taxon>Eucarida</taxon>
        <taxon>Euphausiacea</taxon>
        <taxon>Euphausiidae</taxon>
        <taxon>Meganyctiphanes</taxon>
    </lineage>
</organism>
<feature type="non-terminal residue" evidence="2">
    <location>
        <position position="161"/>
    </location>
</feature>
<dbReference type="EMBL" id="CAXKWB010026531">
    <property type="protein sequence ID" value="CAL4130376.1"/>
    <property type="molecule type" value="Genomic_DNA"/>
</dbReference>
<feature type="signal peptide" evidence="1">
    <location>
        <begin position="1"/>
        <end position="18"/>
    </location>
</feature>
<sequence length="161" mass="17569">MMVVLAALFFTTVTFILPVTITGSEEPNGDIEHVGIREQTQSYDDSLVENKDIVPSGIDLPLDFDSDIVQGDSGQINSDDGYNVTGDTKSDIIAKHEHIVPDVPSLTVVDGEDTEHQSQQSVPVEGEKGGEVVDEELQQDLPDLWSDTGQFLPDFLDSPIR</sequence>
<accession>A0AAV2RMY0</accession>
<keyword evidence="3" id="KW-1185">Reference proteome</keyword>
<feature type="chain" id="PRO_5043785840" description="Secreted protein" evidence="1">
    <location>
        <begin position="19"/>
        <end position="161"/>
    </location>
</feature>
<dbReference type="Proteomes" id="UP001497623">
    <property type="component" value="Unassembled WGS sequence"/>
</dbReference>
<proteinExistence type="predicted"/>
<evidence type="ECO:0000313" key="3">
    <source>
        <dbReference type="Proteomes" id="UP001497623"/>
    </source>
</evidence>
<keyword evidence="1" id="KW-0732">Signal</keyword>
<reference evidence="2 3" key="1">
    <citation type="submission" date="2024-05" db="EMBL/GenBank/DDBJ databases">
        <authorList>
            <person name="Wallberg A."/>
        </authorList>
    </citation>
    <scope>NUCLEOTIDE SEQUENCE [LARGE SCALE GENOMIC DNA]</scope>
</reference>
<evidence type="ECO:0000256" key="1">
    <source>
        <dbReference type="SAM" id="SignalP"/>
    </source>
</evidence>
<evidence type="ECO:0008006" key="4">
    <source>
        <dbReference type="Google" id="ProtNLM"/>
    </source>
</evidence>
<name>A0AAV2RMY0_MEGNR</name>
<gene>
    <name evidence="2" type="ORF">MNOR_LOCUS26483</name>
</gene>
<protein>
    <recommendedName>
        <fullName evidence="4">Secreted protein</fullName>
    </recommendedName>
</protein>